<dbReference type="Proteomes" id="UP000678281">
    <property type="component" value="Unassembled WGS sequence"/>
</dbReference>
<dbReference type="AlphaFoldDB" id="A0A942E978"/>
<organism evidence="1 2">
    <name type="scientific">Devosia litorisediminis</name>
    <dbReference type="NCBI Taxonomy" id="2829817"/>
    <lineage>
        <taxon>Bacteria</taxon>
        <taxon>Pseudomonadati</taxon>
        <taxon>Pseudomonadota</taxon>
        <taxon>Alphaproteobacteria</taxon>
        <taxon>Hyphomicrobiales</taxon>
        <taxon>Devosiaceae</taxon>
        <taxon>Devosia</taxon>
    </lineage>
</organism>
<proteinExistence type="predicted"/>
<evidence type="ECO:0000313" key="2">
    <source>
        <dbReference type="Proteomes" id="UP000678281"/>
    </source>
</evidence>
<comment type="caution">
    <text evidence="1">The sequence shown here is derived from an EMBL/GenBank/DDBJ whole genome shotgun (WGS) entry which is preliminary data.</text>
</comment>
<accession>A0A942E978</accession>
<keyword evidence="2" id="KW-1185">Reference proteome</keyword>
<gene>
    <name evidence="1" type="ORF">KD146_14435</name>
</gene>
<dbReference type="RefSeq" id="WP_212659517.1">
    <property type="nucleotide sequence ID" value="NZ_JAGXTP010000002.1"/>
</dbReference>
<protein>
    <recommendedName>
        <fullName evidence="3">DUF2946 domain-containing protein</fullName>
    </recommendedName>
</protein>
<evidence type="ECO:0008006" key="3">
    <source>
        <dbReference type="Google" id="ProtNLM"/>
    </source>
</evidence>
<evidence type="ECO:0000313" key="1">
    <source>
        <dbReference type="EMBL" id="MBS3849896.1"/>
    </source>
</evidence>
<name>A0A942E978_9HYPH</name>
<sequence>MNSARSFSREIGTALAVLAVYLFTILAPLHEARASQLAFEELGYSTIQTGWVLCNSLETNGQDGDVSLTKCPVTGIGKPAAVAPTSTALVLEQRPARLTAPRPFATQTPTPVIIAAPSGPRGPPALV</sequence>
<reference evidence="1" key="1">
    <citation type="submission" date="2021-04" db="EMBL/GenBank/DDBJ databases">
        <title>Devosia litorisediminis sp. nov., isolated from a sand dune.</title>
        <authorList>
            <person name="Park S."/>
            <person name="Yoon J.-H."/>
        </authorList>
    </citation>
    <scope>NUCLEOTIDE SEQUENCE</scope>
    <source>
        <strain evidence="1">BSSL-BM10</strain>
    </source>
</reference>
<dbReference type="EMBL" id="JAGXTP010000002">
    <property type="protein sequence ID" value="MBS3849896.1"/>
    <property type="molecule type" value="Genomic_DNA"/>
</dbReference>